<evidence type="ECO:0000256" key="6">
    <source>
        <dbReference type="RuleBase" id="RU364124"/>
    </source>
</evidence>
<comment type="subcellular location">
    <subcellularLocation>
        <location evidence="1 6">Secreted</location>
    </subcellularLocation>
</comment>
<evidence type="ECO:0000313" key="8">
    <source>
        <dbReference type="Proteomes" id="UP000527355"/>
    </source>
</evidence>
<dbReference type="InterPro" id="IPR008735">
    <property type="entry name" value="PSP94"/>
</dbReference>
<keyword evidence="4 6" id="KW-0732">Signal</keyword>
<dbReference type="Gene3D" id="2.20.25.590">
    <property type="match status" value="1"/>
</dbReference>
<comment type="similarity">
    <text evidence="2 6">Belongs to the beta-microseminoprotein family.</text>
</comment>
<dbReference type="PROSITE" id="PS51257">
    <property type="entry name" value="PROKAR_LIPOPROTEIN"/>
    <property type="match status" value="1"/>
</dbReference>
<comment type="caution">
    <text evidence="7">The sequence shown here is derived from an EMBL/GenBank/DDBJ whole genome shotgun (WGS) entry which is preliminary data.</text>
</comment>
<dbReference type="VEuPathDB" id="HostDB:GeneID_118679358"/>
<evidence type="ECO:0000256" key="2">
    <source>
        <dbReference type="ARBA" id="ARBA00010352"/>
    </source>
</evidence>
<dbReference type="AlphaFoldDB" id="A0A7J7RMN0"/>
<name>A0A7J7RMN0_MYOMY</name>
<gene>
    <name evidence="7" type="ORF">mMyoMyo1_013399</name>
</gene>
<evidence type="ECO:0000256" key="5">
    <source>
        <dbReference type="ARBA" id="ARBA00023157"/>
    </source>
</evidence>
<proteinExistence type="inferred from homology"/>
<sequence>MYRPIGPMLITMNALLGSLVVLASCVMLCNAQCYFIPMEGSPDNSLKECKDLGGVTYAMNSKWKNERCEECSCNPTGIDCCNTVAIPLGFSKMKCKILFNQKTCTYTVVEKKNPKKTCLVQQWVM</sequence>
<dbReference type="Proteomes" id="UP000527355">
    <property type="component" value="Unassembled WGS sequence"/>
</dbReference>
<accession>A0A7J7RMN0</accession>
<dbReference type="Pfam" id="PF05825">
    <property type="entry name" value="PSP94"/>
    <property type="match status" value="1"/>
</dbReference>
<dbReference type="EMBL" id="JABWUV010000024">
    <property type="protein sequence ID" value="KAF6277418.1"/>
    <property type="molecule type" value="Genomic_DNA"/>
</dbReference>
<dbReference type="GO" id="GO:0005576">
    <property type="term" value="C:extracellular region"/>
    <property type="evidence" value="ECO:0007669"/>
    <property type="project" value="UniProtKB-SubCell"/>
</dbReference>
<keyword evidence="3 6" id="KW-0964">Secreted</keyword>
<feature type="signal peptide" evidence="6">
    <location>
        <begin position="1"/>
        <end position="31"/>
    </location>
</feature>
<evidence type="ECO:0000256" key="3">
    <source>
        <dbReference type="ARBA" id="ARBA00022525"/>
    </source>
</evidence>
<reference evidence="7 8" key="1">
    <citation type="journal article" date="2020" name="Nature">
        <title>Six reference-quality genomes reveal evolution of bat adaptations.</title>
        <authorList>
            <person name="Jebb D."/>
            <person name="Huang Z."/>
            <person name="Pippel M."/>
            <person name="Hughes G.M."/>
            <person name="Lavrichenko K."/>
            <person name="Devanna P."/>
            <person name="Winkler S."/>
            <person name="Jermiin L.S."/>
            <person name="Skirmuntt E.C."/>
            <person name="Katzourakis A."/>
            <person name="Burkitt-Gray L."/>
            <person name="Ray D.A."/>
            <person name="Sullivan K.A.M."/>
            <person name="Roscito J.G."/>
            <person name="Kirilenko B.M."/>
            <person name="Davalos L.M."/>
            <person name="Corthals A.P."/>
            <person name="Power M.L."/>
            <person name="Jones G."/>
            <person name="Ransome R.D."/>
            <person name="Dechmann D.K.N."/>
            <person name="Locatelli A.G."/>
            <person name="Puechmaille S.J."/>
            <person name="Fedrigo O."/>
            <person name="Jarvis E.D."/>
            <person name="Hiller M."/>
            <person name="Vernes S.C."/>
            <person name="Myers E.W."/>
            <person name="Teeling E.C."/>
        </authorList>
    </citation>
    <scope>NUCLEOTIDE SEQUENCE [LARGE SCALE GENOMIC DNA]</scope>
    <source>
        <strain evidence="7">MMyoMyo1</strain>
        <tissue evidence="7">Flight muscle</tissue>
    </source>
</reference>
<feature type="chain" id="PRO_5029939085" description="Beta-microseminoprotein" evidence="6">
    <location>
        <begin position="32"/>
        <end position="125"/>
    </location>
</feature>
<evidence type="ECO:0000313" key="7">
    <source>
        <dbReference type="EMBL" id="KAF6277418.1"/>
    </source>
</evidence>
<keyword evidence="8" id="KW-1185">Reference proteome</keyword>
<organism evidence="7 8">
    <name type="scientific">Myotis myotis</name>
    <name type="common">Greater mouse-eared bat</name>
    <name type="synonym">Vespertilio myotis</name>
    <dbReference type="NCBI Taxonomy" id="51298"/>
    <lineage>
        <taxon>Eukaryota</taxon>
        <taxon>Metazoa</taxon>
        <taxon>Chordata</taxon>
        <taxon>Craniata</taxon>
        <taxon>Vertebrata</taxon>
        <taxon>Euteleostomi</taxon>
        <taxon>Mammalia</taxon>
        <taxon>Eutheria</taxon>
        <taxon>Laurasiatheria</taxon>
        <taxon>Chiroptera</taxon>
        <taxon>Yangochiroptera</taxon>
        <taxon>Vespertilionidae</taxon>
        <taxon>Myotis</taxon>
    </lineage>
</organism>
<dbReference type="Gene3D" id="2.10.70.10">
    <property type="entry name" value="Complement Module, domain 1"/>
    <property type="match status" value="1"/>
</dbReference>
<protein>
    <recommendedName>
        <fullName evidence="6">Beta-microseminoprotein</fullName>
    </recommendedName>
</protein>
<keyword evidence="5" id="KW-1015">Disulfide bond</keyword>
<evidence type="ECO:0000256" key="4">
    <source>
        <dbReference type="ARBA" id="ARBA00022729"/>
    </source>
</evidence>
<dbReference type="PANTHER" id="PTHR10500">
    <property type="entry name" value="BETA-MICROSEMINOPROTEIN"/>
    <property type="match status" value="1"/>
</dbReference>
<evidence type="ECO:0000256" key="1">
    <source>
        <dbReference type="ARBA" id="ARBA00004613"/>
    </source>
</evidence>
<dbReference type="PANTHER" id="PTHR10500:SF8">
    <property type="entry name" value="BETA-MICROSEMINOPROTEIN"/>
    <property type="match status" value="1"/>
</dbReference>